<evidence type="ECO:0000313" key="1">
    <source>
        <dbReference type="EMBL" id="CAB4127533.1"/>
    </source>
</evidence>
<sequence>MENVWVVNKSNDELKTQWHGKHYIFPRSKPVEVPYDVAQNVFGYRLDDKFEFVVRFGWTKDSNDLLQAYERLSKFEISEQRPKDYRATSPAVDQFPVPVLDKLERGKGTQAAA</sequence>
<gene>
    <name evidence="1" type="ORF">UFOVP95_4</name>
</gene>
<protein>
    <submittedName>
        <fullName evidence="1">Uncharacterized protein</fullName>
    </submittedName>
</protein>
<accession>A0A6J5L2U2</accession>
<organism evidence="1">
    <name type="scientific">uncultured Caudovirales phage</name>
    <dbReference type="NCBI Taxonomy" id="2100421"/>
    <lineage>
        <taxon>Viruses</taxon>
        <taxon>Duplodnaviria</taxon>
        <taxon>Heunggongvirae</taxon>
        <taxon>Uroviricota</taxon>
        <taxon>Caudoviricetes</taxon>
        <taxon>Peduoviridae</taxon>
        <taxon>Maltschvirus</taxon>
        <taxon>Maltschvirus maltsch</taxon>
    </lineage>
</organism>
<reference evidence="1" key="1">
    <citation type="submission" date="2020-04" db="EMBL/GenBank/DDBJ databases">
        <authorList>
            <person name="Chiriac C."/>
            <person name="Salcher M."/>
            <person name="Ghai R."/>
            <person name="Kavagutti S V."/>
        </authorList>
    </citation>
    <scope>NUCLEOTIDE SEQUENCE</scope>
</reference>
<dbReference type="EMBL" id="LR796213">
    <property type="protein sequence ID" value="CAB4127533.1"/>
    <property type="molecule type" value="Genomic_DNA"/>
</dbReference>
<proteinExistence type="predicted"/>
<name>A0A6J5L2U2_9CAUD</name>